<evidence type="ECO:0000256" key="8">
    <source>
        <dbReference type="SAM" id="MobiDB-lite"/>
    </source>
</evidence>
<comment type="caution">
    <text evidence="10">The sequence shown here is derived from an EMBL/GenBank/DDBJ whole genome shotgun (WGS) entry which is preliminary data.</text>
</comment>
<dbReference type="SMART" id="SM00965">
    <property type="entry name" value="STN"/>
    <property type="match status" value="1"/>
</dbReference>
<dbReference type="InterPro" id="IPR011662">
    <property type="entry name" value="Secretin/TonB_short_N"/>
</dbReference>
<evidence type="ECO:0000256" key="3">
    <source>
        <dbReference type="ARBA" id="ARBA00022452"/>
    </source>
</evidence>
<comment type="subcellular location">
    <subcellularLocation>
        <location evidence="1 7">Cell outer membrane</location>
        <topology evidence="1 7">Multi-pass membrane protein</topology>
    </subcellularLocation>
</comment>
<dbReference type="InterPro" id="IPR023997">
    <property type="entry name" value="TonB-dep_OMP_SusC/RagA_CS"/>
</dbReference>
<dbReference type="Gene3D" id="3.55.50.30">
    <property type="match status" value="1"/>
</dbReference>
<dbReference type="InterPro" id="IPR039426">
    <property type="entry name" value="TonB-dep_rcpt-like"/>
</dbReference>
<keyword evidence="3 7" id="KW-1134">Transmembrane beta strand</keyword>
<evidence type="ECO:0000313" key="10">
    <source>
        <dbReference type="EMBL" id="MBC3793657.1"/>
    </source>
</evidence>
<feature type="region of interest" description="Disordered" evidence="8">
    <location>
        <begin position="126"/>
        <end position="152"/>
    </location>
</feature>
<sequence>MKNTYITLSMLLVGTGVYIRPQPVVAQLLTRAHAQYENTTAYRPQSGPDMRQRSRSLKKALTDVEKQFSVNFAYDEQLMAGRQTDVNTSGLSLTQVLTQLIEAQGLRYRRVNDNLIVIQAAPTKKASVGGSMDGGPATSGPAANDPTGGASASLLNEPTTQLTAEAPQVRRIAGQITDETGQGLPGANIIEKGTSTGTTTDASGNFVLNVSDAATTLTISSVGYVSQEVAIGDRTTITLQLVPDNRTLDEIVVIGYQSVRKKDLTGATDVINPTQSNKVTANSLAESIQGLSPGVTVRGTGVPGQQASIQIRGVASFLNTDPLYIIDGMIADANPTINNDDIESIQVLKDASAAAIYGSRAANGVVIITTKQGKEGPVKISFSAKYGAQQVYKRWDVMEAPEFAALQRQQYQNSGQPAPASVATGTFDPNINTNWQDQTLRTGSLQDYNLTLSGGTKTGTYLVSGSYFNNTGYVIGSNFDRASLRVNTRSQFGRFTFGENALLTNSNIQNPPVGINPIYDMATMLPVIPVQDPRYISATNPGGYGIGTYPDATTYAFNPVAARQLSTNKNNYAKLVGNAFLDVKLADWLTYRFNAGLEASFDYTQNLRQIGVYQYNAAVVPSSVSEDRSRYYSLLFEHTVNFNKTFGAHSLNGVVGISQQDARRDVTTGSRTNLATSGGQYFTTIDAASGVSNSAGGTPTNYRILGYLGRLNYAYNDKYLLTLTGRVDQDSRFGANFRTGFFPSVAGAWRISQEPFFHVDWISDLKVSASYGKLGIVVPTLGSFPYTAFINNNPRAIFGVDQTANVGGYQAQLANPDLRWEQRLSQNYGVTASFLNNRISTEINVYNSLSSDAILNLSVPGYLGNLQGNPYVNTASIRNQGIEFSATYRNNQNAFKWDVSGNFTTIKNRIENVGNQGQDVNYIVSGNTRSQVGNPVGQWYVLKTNGIFQNQEEVNNYKSSDGTLIQPNAKPGDIRYVDTNSDGVIDVNNDRQFVSSPWPKLQTGAQFNASYKQFSLNVQMLGVFGYTVYNDVRRSLDSYQLTNFRRDVSPWATTNTNTTDPRIGLEAGDQGIISNNLAASDRWLENASYVRVRNVELGYVLPKALLSRLSIRSARVYVSGQNLFTFTQYSGLDPDVTGPGGTTGIQERGVDNGHWPSPRVVSVGVNCEF</sequence>
<dbReference type="Gene3D" id="2.170.130.10">
    <property type="entry name" value="TonB-dependent receptor, plug domain"/>
    <property type="match status" value="1"/>
</dbReference>
<keyword evidence="6 7" id="KW-0998">Cell outer membrane</keyword>
<evidence type="ECO:0000259" key="9">
    <source>
        <dbReference type="SMART" id="SM00965"/>
    </source>
</evidence>
<gene>
    <name evidence="10" type="ORF">FH603_4176</name>
</gene>
<dbReference type="Pfam" id="PF13715">
    <property type="entry name" value="CarbopepD_reg_2"/>
    <property type="match status" value="1"/>
</dbReference>
<dbReference type="PROSITE" id="PS52016">
    <property type="entry name" value="TONB_DEPENDENT_REC_3"/>
    <property type="match status" value="1"/>
</dbReference>
<dbReference type="NCBIfam" id="TIGR04056">
    <property type="entry name" value="OMP_RagA_SusC"/>
    <property type="match status" value="1"/>
</dbReference>
<evidence type="ECO:0000256" key="6">
    <source>
        <dbReference type="ARBA" id="ARBA00023237"/>
    </source>
</evidence>
<dbReference type="Gene3D" id="2.60.40.1120">
    <property type="entry name" value="Carboxypeptidase-like, regulatory domain"/>
    <property type="match status" value="1"/>
</dbReference>
<evidence type="ECO:0000256" key="5">
    <source>
        <dbReference type="ARBA" id="ARBA00023136"/>
    </source>
</evidence>
<accession>A0ABR6WAR3</accession>
<evidence type="ECO:0000313" key="11">
    <source>
        <dbReference type="Proteomes" id="UP000700732"/>
    </source>
</evidence>
<proteinExistence type="inferred from homology"/>
<dbReference type="InterPro" id="IPR023996">
    <property type="entry name" value="TonB-dep_OMP_SusC/RagA"/>
</dbReference>
<keyword evidence="2 7" id="KW-0813">Transport</keyword>
<keyword evidence="5 7" id="KW-0472">Membrane</keyword>
<dbReference type="Proteomes" id="UP000700732">
    <property type="component" value="Unassembled WGS sequence"/>
</dbReference>
<organism evidence="10 11">
    <name type="scientific">Spirosoma utsteinense</name>
    <dbReference type="NCBI Taxonomy" id="2585773"/>
    <lineage>
        <taxon>Bacteria</taxon>
        <taxon>Pseudomonadati</taxon>
        <taxon>Bacteroidota</taxon>
        <taxon>Cytophagia</taxon>
        <taxon>Cytophagales</taxon>
        <taxon>Cytophagaceae</taxon>
        <taxon>Spirosoma</taxon>
    </lineage>
</organism>
<evidence type="ECO:0000256" key="1">
    <source>
        <dbReference type="ARBA" id="ARBA00004571"/>
    </source>
</evidence>
<evidence type="ECO:0000256" key="2">
    <source>
        <dbReference type="ARBA" id="ARBA00022448"/>
    </source>
</evidence>
<dbReference type="Gene3D" id="2.40.170.20">
    <property type="entry name" value="TonB-dependent receptor, beta-barrel domain"/>
    <property type="match status" value="1"/>
</dbReference>
<dbReference type="InterPro" id="IPR036942">
    <property type="entry name" value="Beta-barrel_TonB_sf"/>
</dbReference>
<dbReference type="EMBL" id="VFIA01000029">
    <property type="protein sequence ID" value="MBC3793657.1"/>
    <property type="molecule type" value="Genomic_DNA"/>
</dbReference>
<keyword evidence="4 7" id="KW-0812">Transmembrane</keyword>
<comment type="similarity">
    <text evidence="7">Belongs to the TonB-dependent receptor family.</text>
</comment>
<dbReference type="InterPro" id="IPR008969">
    <property type="entry name" value="CarboxyPept-like_regulatory"/>
</dbReference>
<keyword evidence="11" id="KW-1185">Reference proteome</keyword>
<dbReference type="InterPro" id="IPR012910">
    <property type="entry name" value="Plug_dom"/>
</dbReference>
<dbReference type="SUPFAM" id="SSF56935">
    <property type="entry name" value="Porins"/>
    <property type="match status" value="1"/>
</dbReference>
<dbReference type="NCBIfam" id="TIGR04057">
    <property type="entry name" value="SusC_RagA_signa"/>
    <property type="match status" value="1"/>
</dbReference>
<dbReference type="SUPFAM" id="SSF49464">
    <property type="entry name" value="Carboxypeptidase regulatory domain-like"/>
    <property type="match status" value="1"/>
</dbReference>
<dbReference type="InterPro" id="IPR037066">
    <property type="entry name" value="Plug_dom_sf"/>
</dbReference>
<dbReference type="RefSeq" id="WP_186739514.1">
    <property type="nucleotide sequence ID" value="NZ_VFIA01000029.1"/>
</dbReference>
<reference evidence="10 11" key="1">
    <citation type="submission" date="2019-06" db="EMBL/GenBank/DDBJ databases">
        <title>Spirosoma utsteinense sp. nov. isolated from Antarctic ice-free soils.</title>
        <authorList>
            <person name="Tahon G."/>
        </authorList>
    </citation>
    <scope>NUCLEOTIDE SEQUENCE [LARGE SCALE GENOMIC DNA]</scope>
    <source>
        <strain evidence="10 11">LMG 31447</strain>
    </source>
</reference>
<feature type="domain" description="Secretin/TonB short N-terminal" evidence="9">
    <location>
        <begin position="70"/>
        <end position="121"/>
    </location>
</feature>
<evidence type="ECO:0000256" key="4">
    <source>
        <dbReference type="ARBA" id="ARBA00022692"/>
    </source>
</evidence>
<dbReference type="Pfam" id="PF07715">
    <property type="entry name" value="Plug"/>
    <property type="match status" value="1"/>
</dbReference>
<protein>
    <submittedName>
        <fullName evidence="10">TonB-linked SusC/RagA family outer membrane protein</fullName>
    </submittedName>
</protein>
<name>A0ABR6WAR3_9BACT</name>
<evidence type="ECO:0000256" key="7">
    <source>
        <dbReference type="PROSITE-ProRule" id="PRU01360"/>
    </source>
</evidence>